<feature type="compositionally biased region" description="Pro residues" evidence="1">
    <location>
        <begin position="386"/>
        <end position="403"/>
    </location>
</feature>
<evidence type="ECO:0000313" key="4">
    <source>
        <dbReference type="Proteomes" id="UP000002729"/>
    </source>
</evidence>
<dbReference type="GO" id="GO:0016020">
    <property type="term" value="C:membrane"/>
    <property type="evidence" value="ECO:0007669"/>
    <property type="project" value="GOC"/>
</dbReference>
<reference evidence="3 4" key="1">
    <citation type="journal article" date="2011" name="Proc. Natl. Acad. Sci. U.S.A.">
        <title>Niche of harmful alga Aureococcus anophagefferens revealed through ecogenomics.</title>
        <authorList>
            <person name="Gobler C.J."/>
            <person name="Berry D.L."/>
            <person name="Dyhrman S.T."/>
            <person name="Wilhelm S.W."/>
            <person name="Salamov A."/>
            <person name="Lobanov A.V."/>
            <person name="Zhang Y."/>
            <person name="Collier J.L."/>
            <person name="Wurch L.L."/>
            <person name="Kustka A.B."/>
            <person name="Dill B.D."/>
            <person name="Shah M."/>
            <person name="VerBerkmoes N.C."/>
            <person name="Kuo A."/>
            <person name="Terry A."/>
            <person name="Pangilinan J."/>
            <person name="Lindquist E.A."/>
            <person name="Lucas S."/>
            <person name="Paulsen I.T."/>
            <person name="Hattenrath-Lehmann T.K."/>
            <person name="Talmage S.C."/>
            <person name="Walker E.A."/>
            <person name="Koch F."/>
            <person name="Burson A.M."/>
            <person name="Marcoval M.A."/>
            <person name="Tang Y.Z."/>
            <person name="Lecleir G.R."/>
            <person name="Coyne K.J."/>
            <person name="Berg G.M."/>
            <person name="Bertrand E.M."/>
            <person name="Saito M.A."/>
            <person name="Gladyshev V.N."/>
            <person name="Grigoriev I.V."/>
        </authorList>
    </citation>
    <scope>NUCLEOTIDE SEQUENCE [LARGE SCALE GENOMIC DNA]</scope>
    <source>
        <strain evidence="4">CCMP 1984</strain>
    </source>
</reference>
<dbReference type="eggNOG" id="ENOG502S4ZH">
    <property type="taxonomic scope" value="Eukaryota"/>
</dbReference>
<evidence type="ECO:0000256" key="1">
    <source>
        <dbReference type="SAM" id="MobiDB-lite"/>
    </source>
</evidence>
<dbReference type="PANTHER" id="PTHR14859:SF0">
    <property type="entry name" value="ENDONUCLEASE_EXONUCLEASE_PHOSPHATASE FAMILY PROTEIN, EXPRESSED"/>
    <property type="match status" value="1"/>
</dbReference>
<dbReference type="RefSeq" id="XP_009033009.1">
    <property type="nucleotide sequence ID" value="XM_009034761.1"/>
</dbReference>
<dbReference type="GO" id="GO:0005783">
    <property type="term" value="C:endoplasmic reticulum"/>
    <property type="evidence" value="ECO:0007669"/>
    <property type="project" value="TreeGrafter"/>
</dbReference>
<keyword evidence="4" id="KW-1185">Reference proteome</keyword>
<dbReference type="Gene3D" id="3.60.10.10">
    <property type="entry name" value="Endonuclease/exonuclease/phosphatase"/>
    <property type="match status" value="1"/>
</dbReference>
<feature type="compositionally biased region" description="Basic and acidic residues" evidence="1">
    <location>
        <begin position="492"/>
        <end position="502"/>
    </location>
</feature>
<dbReference type="GeneID" id="20227868"/>
<feature type="region of interest" description="Disordered" evidence="1">
    <location>
        <begin position="382"/>
        <end position="409"/>
    </location>
</feature>
<evidence type="ECO:0000313" key="3">
    <source>
        <dbReference type="EMBL" id="EGB11893.1"/>
    </source>
</evidence>
<feature type="domain" description="Endonuclease/exonuclease/phosphatase" evidence="2">
    <location>
        <begin position="578"/>
        <end position="778"/>
    </location>
</feature>
<dbReference type="AlphaFoldDB" id="F0XZ86"/>
<dbReference type="SUPFAM" id="SSF56219">
    <property type="entry name" value="DNase I-like"/>
    <property type="match status" value="1"/>
</dbReference>
<accession>F0XZ86</accession>
<dbReference type="Proteomes" id="UP000002729">
    <property type="component" value="Unassembled WGS sequence"/>
</dbReference>
<dbReference type="InterPro" id="IPR005135">
    <property type="entry name" value="Endo/exonuclease/phosphatase"/>
</dbReference>
<dbReference type="KEGG" id="aaf:AURANDRAFT_70680"/>
<dbReference type="InParanoid" id="F0XZ86"/>
<sequence>MATHLLASHLTPADVVGRFIEVTALEFADDGSDTTQAYVLEWKSGGGLIFGRNDAVVHTLLLAGMRRVDAVLLCDKNVGRAEARAFKECVGAPRFLVAAEKADASADADAARTRWGERGLGAQLEVSLFAATDLKVPDGSVQVIARTLCASSKPFAKALQPALLEHAGEFKFAPDKAESLATAWARAAARSPAFFCGEEMTVAEGVSWVRRKIVEEKITNPDAAAPKEKVKLAGTVRGGAVVFASPGKDKTPEIRRLVFGAKPRGTRVKIDFKRRGVAGSNTENLGRVDMRIDDVILKNAMYPAGWVPFTHGDGKLQVRFFYLDPYEASFDGENVNRAAHDKAAAPAKPALARLTTDDEFADAVSGETVDVEVDDAVVAAEAAAKPKPPPPPPKKKPPPPPPKNEARPSISGGLAAQIAAGAGVLQPAAEPAAAPAAAPAPRPSMSAALAAGIATGASALAKAEPAPAPAARPSLAGGLAAQLAAGASTLKRASDREIAPKDDGDDDAGQDLLSQLSARMTALRAHVLHPYNIEAQKDGYLAAVKNGEGVGLDVSPCAVADSYLHRLAAALGMPHVAFVEAERAKCFFGAAPFGNAVLSRRPFVDAGHLVLAAEPGDVRLGGQRRDDVESRGVVWAAVEVGDERVGFAAAHLDHKAEELREKQIGRCLDHVNAHCPALHLVCGDLNTFRRADHSDAAWDAIVAFYASRGWPRPAERSLALDACEARGYADAGAGAAPDVTCWTHNPLFRIDHVLLNDGLRRACDVENYRRVESAASDHFPVAFDLTLRD</sequence>
<evidence type="ECO:0000259" key="2">
    <source>
        <dbReference type="Pfam" id="PF03372"/>
    </source>
</evidence>
<dbReference type="PANTHER" id="PTHR14859">
    <property type="entry name" value="CALCOFLUOR WHITE HYPERSENSITIVE PROTEIN PRECURSOR"/>
    <property type="match status" value="1"/>
</dbReference>
<gene>
    <name evidence="3" type="ORF">AURANDRAFT_70680</name>
</gene>
<dbReference type="GO" id="GO:0006506">
    <property type="term" value="P:GPI anchor biosynthetic process"/>
    <property type="evidence" value="ECO:0007669"/>
    <property type="project" value="TreeGrafter"/>
</dbReference>
<dbReference type="GO" id="GO:0003824">
    <property type="term" value="F:catalytic activity"/>
    <property type="evidence" value="ECO:0007669"/>
    <property type="project" value="InterPro"/>
</dbReference>
<name>F0XZ86_AURAN</name>
<dbReference type="OrthoDB" id="200415at2759"/>
<dbReference type="Pfam" id="PF03372">
    <property type="entry name" value="Exo_endo_phos"/>
    <property type="match status" value="1"/>
</dbReference>
<feature type="region of interest" description="Disordered" evidence="1">
    <location>
        <begin position="490"/>
        <end position="510"/>
    </location>
</feature>
<protein>
    <recommendedName>
        <fullName evidence="2">Endonuclease/exonuclease/phosphatase domain-containing protein</fullName>
    </recommendedName>
</protein>
<dbReference type="InterPro" id="IPR051916">
    <property type="entry name" value="GPI-anchor_lipid_remodeler"/>
</dbReference>
<dbReference type="InterPro" id="IPR036691">
    <property type="entry name" value="Endo/exonu/phosph_ase_sf"/>
</dbReference>
<proteinExistence type="predicted"/>
<dbReference type="EMBL" id="GL833121">
    <property type="protein sequence ID" value="EGB11893.1"/>
    <property type="molecule type" value="Genomic_DNA"/>
</dbReference>
<organism evidence="4">
    <name type="scientific">Aureococcus anophagefferens</name>
    <name type="common">Harmful bloom alga</name>
    <dbReference type="NCBI Taxonomy" id="44056"/>
    <lineage>
        <taxon>Eukaryota</taxon>
        <taxon>Sar</taxon>
        <taxon>Stramenopiles</taxon>
        <taxon>Ochrophyta</taxon>
        <taxon>Pelagophyceae</taxon>
        <taxon>Pelagomonadales</taxon>
        <taxon>Pelagomonadaceae</taxon>
        <taxon>Aureococcus</taxon>
    </lineage>
</organism>